<sequence>MLINFLMGLGREMNQVQVRNANEVNKLFASVSAH</sequence>
<proteinExistence type="predicted"/>
<evidence type="ECO:0000313" key="2">
    <source>
        <dbReference type="Proteomes" id="UP000035740"/>
    </source>
</evidence>
<name>A0A0J8BCV4_BETVV</name>
<dbReference type="EMBL" id="KQ090288">
    <property type="protein sequence ID" value="KMS97903.1"/>
    <property type="molecule type" value="Genomic_DNA"/>
</dbReference>
<dbReference type="Gramene" id="KMS97903">
    <property type="protein sequence ID" value="KMS97903"/>
    <property type="gene ID" value="BVRB_4g097540"/>
</dbReference>
<gene>
    <name evidence="1" type="ORF">BVRB_4g097540</name>
</gene>
<dbReference type="Proteomes" id="UP000035740">
    <property type="component" value="Unassembled WGS sequence"/>
</dbReference>
<reference evidence="1 2" key="1">
    <citation type="journal article" date="2014" name="Nature">
        <title>The genome of the recently domesticated crop plant sugar beet (Beta vulgaris).</title>
        <authorList>
            <person name="Dohm J.C."/>
            <person name="Minoche A.E."/>
            <person name="Holtgrawe D."/>
            <person name="Capella-Gutierrez S."/>
            <person name="Zakrzewski F."/>
            <person name="Tafer H."/>
            <person name="Rupp O."/>
            <person name="Sorensen T.R."/>
            <person name="Stracke R."/>
            <person name="Reinhardt R."/>
            <person name="Goesmann A."/>
            <person name="Kraft T."/>
            <person name="Schulz B."/>
            <person name="Stadler P.F."/>
            <person name="Schmidt T."/>
            <person name="Gabaldon T."/>
            <person name="Lehrach H."/>
            <person name="Weisshaar B."/>
            <person name="Himmelbauer H."/>
        </authorList>
    </citation>
    <scope>NUCLEOTIDE SEQUENCE [LARGE SCALE GENOMIC DNA]</scope>
    <source>
        <tissue evidence="1">Taproot</tissue>
    </source>
</reference>
<organism evidence="1 2">
    <name type="scientific">Beta vulgaris subsp. vulgaris</name>
    <name type="common">Beet</name>
    <dbReference type="NCBI Taxonomy" id="3555"/>
    <lineage>
        <taxon>Eukaryota</taxon>
        <taxon>Viridiplantae</taxon>
        <taxon>Streptophyta</taxon>
        <taxon>Embryophyta</taxon>
        <taxon>Tracheophyta</taxon>
        <taxon>Spermatophyta</taxon>
        <taxon>Magnoliopsida</taxon>
        <taxon>eudicotyledons</taxon>
        <taxon>Gunneridae</taxon>
        <taxon>Pentapetalae</taxon>
        <taxon>Caryophyllales</taxon>
        <taxon>Chenopodiaceae</taxon>
        <taxon>Betoideae</taxon>
        <taxon>Beta</taxon>
    </lineage>
</organism>
<keyword evidence="2" id="KW-1185">Reference proteome</keyword>
<dbReference type="AlphaFoldDB" id="A0A0J8BCV4"/>
<evidence type="ECO:0000313" key="1">
    <source>
        <dbReference type="EMBL" id="KMS97903.1"/>
    </source>
</evidence>
<accession>A0A0J8BCV4</accession>
<protein>
    <submittedName>
        <fullName evidence="1">Uncharacterized protein</fullName>
    </submittedName>
</protein>